<sequence length="698" mass="74409">MASTSKDNSRSLPPIEPLPPRYEPAADPRTIHVPGLDTTAPVQDQIEQIEQLITIRLQNIDANFARVHQILSTRILPAVRRFAINTEPVRESARFWVSFFEQAAQVRIPTTDDFSAAAEGLSEQTQDEQTNPLSDAPDRTQAGDESNTISQDDTQGHSVFDPSQSFIPLTPSSRGAGAISSTPMAHSHGRSRSQTRLEGLTPSDPPSQWDESAISASIESPLDRLDRGLRSLREDNINESLLPAQPSKPTPSAAGSSSLLQNVLSRNIPGSPRNRTSPLKFHKKPATPKHIRKDWDGIVDLRSPRPLKVATALDEDNWTDSDDDEDGMGLPPGMSPPVTMDFARPTWKATRPVIKPSKPLTTGIGSGATSNYKVAQSPRKEAAKRIGRDLVGAVERGGPGKGVAMAPSGNPNRFGYKPPARSNAGPAPKAGLAFGRQFYDGDVADASTTSSISVPSLSGYSKRAMGIESSSEMEAPSLDLKPPSFGTGYVGSGQASANESDSGIDASLEALMRQVGLNNEQGGKRLPMDDSFNSEDSFDADMMMDAPVFANLGGLQQPDDGDDDSDSSEDGRPPGAPGAGFLMASGGMEDDSFDDDMDEQGAFPAFSMHDEDEDDPTVFGARSVAARSSGVGAEGVPSDYYPPGGSQLRLHSQQLSDDELAENDTETIGMRIGGVNTLGGRRHVPETPTPWNGQGRGV</sequence>
<evidence type="ECO:0000256" key="9">
    <source>
        <dbReference type="ARBA" id="ARBA00022701"/>
    </source>
</evidence>
<dbReference type="GO" id="GO:0008608">
    <property type="term" value="P:attachment of spindle microtubules to kinetochore"/>
    <property type="evidence" value="ECO:0007669"/>
    <property type="project" value="InterPro"/>
</dbReference>
<dbReference type="Pfam" id="PF08655">
    <property type="entry name" value="DASH_Ask1"/>
    <property type="match status" value="1"/>
</dbReference>
<keyword evidence="18" id="KW-1185">Reference proteome</keyword>
<keyword evidence="13" id="KW-0539">Nucleus</keyword>
<evidence type="ECO:0000256" key="2">
    <source>
        <dbReference type="ARBA" id="ARBA00004186"/>
    </source>
</evidence>
<dbReference type="GO" id="GO:0044732">
    <property type="term" value="C:mitotic spindle pole body"/>
    <property type="evidence" value="ECO:0007669"/>
    <property type="project" value="TreeGrafter"/>
</dbReference>
<evidence type="ECO:0000256" key="6">
    <source>
        <dbReference type="ARBA" id="ARBA00022454"/>
    </source>
</evidence>
<dbReference type="STRING" id="27342.A0A0H2RZF9"/>
<evidence type="ECO:0000256" key="13">
    <source>
        <dbReference type="ARBA" id="ARBA00023242"/>
    </source>
</evidence>
<feature type="region of interest" description="Disordered" evidence="16">
    <location>
        <begin position="353"/>
        <end position="429"/>
    </location>
</feature>
<comment type="subcellular location">
    <subcellularLocation>
        <location evidence="3">Chromosome</location>
        <location evidence="3">Centromere</location>
        <location evidence="3">Kinetochore</location>
    </subcellularLocation>
    <subcellularLocation>
        <location evidence="2">Cytoplasm</location>
        <location evidence="2">Cytoskeleton</location>
        <location evidence="2">Spindle</location>
    </subcellularLocation>
    <subcellularLocation>
        <location evidence="1">Nucleus</location>
    </subcellularLocation>
</comment>
<dbReference type="InParanoid" id="A0A0H2RZF9"/>
<dbReference type="PANTHER" id="PTHR28200:SF1">
    <property type="entry name" value="DASH COMPLEX SUBUNIT ASK1"/>
    <property type="match status" value="1"/>
</dbReference>
<keyword evidence="14" id="KW-0131">Cell cycle</keyword>
<dbReference type="InterPro" id="IPR013964">
    <property type="entry name" value="DASH_Ask1"/>
</dbReference>
<keyword evidence="6" id="KW-0158">Chromosome</keyword>
<evidence type="ECO:0000256" key="14">
    <source>
        <dbReference type="ARBA" id="ARBA00023306"/>
    </source>
</evidence>
<feature type="region of interest" description="Disordered" evidence="16">
    <location>
        <begin position="468"/>
        <end position="616"/>
    </location>
</feature>
<keyword evidence="7" id="KW-0963">Cytoplasm</keyword>
<dbReference type="EMBL" id="KQ085908">
    <property type="protein sequence ID" value="KLO17134.1"/>
    <property type="molecule type" value="Genomic_DNA"/>
</dbReference>
<feature type="compositionally biased region" description="Basic and acidic residues" evidence="16">
    <location>
        <begin position="378"/>
        <end position="388"/>
    </location>
</feature>
<accession>A0A0H2RZF9</accession>
<name>A0A0H2RZF9_9AGAM</name>
<feature type="compositionally biased region" description="Polar residues" evidence="16">
    <location>
        <begin position="143"/>
        <end position="184"/>
    </location>
</feature>
<dbReference type="GO" id="GO:0072686">
    <property type="term" value="C:mitotic spindle"/>
    <property type="evidence" value="ECO:0007669"/>
    <property type="project" value="InterPro"/>
</dbReference>
<evidence type="ECO:0000256" key="16">
    <source>
        <dbReference type="SAM" id="MobiDB-lite"/>
    </source>
</evidence>
<feature type="compositionally biased region" description="Polar residues" evidence="16">
    <location>
        <begin position="253"/>
        <end position="265"/>
    </location>
</feature>
<evidence type="ECO:0000256" key="4">
    <source>
        <dbReference type="ARBA" id="ARBA00010731"/>
    </source>
</evidence>
<evidence type="ECO:0000256" key="3">
    <source>
        <dbReference type="ARBA" id="ARBA00004629"/>
    </source>
</evidence>
<keyword evidence="12" id="KW-0206">Cytoskeleton</keyword>
<dbReference type="AlphaFoldDB" id="A0A0H2RZF9"/>
<evidence type="ECO:0000256" key="10">
    <source>
        <dbReference type="ARBA" id="ARBA00022776"/>
    </source>
</evidence>
<dbReference type="Proteomes" id="UP000053477">
    <property type="component" value="Unassembled WGS sequence"/>
</dbReference>
<feature type="region of interest" description="Disordered" evidence="16">
    <location>
        <begin position="238"/>
        <end position="288"/>
    </location>
</feature>
<feature type="region of interest" description="Disordered" evidence="16">
    <location>
        <begin position="673"/>
        <end position="698"/>
    </location>
</feature>
<evidence type="ECO:0000256" key="12">
    <source>
        <dbReference type="ARBA" id="ARBA00023212"/>
    </source>
</evidence>
<gene>
    <name evidence="17" type="ORF">SCHPADRAFT_887249</name>
</gene>
<keyword evidence="10" id="KW-0498">Mitosis</keyword>
<evidence type="ECO:0000256" key="5">
    <source>
        <dbReference type="ARBA" id="ARBA00014520"/>
    </source>
</evidence>
<evidence type="ECO:0000256" key="7">
    <source>
        <dbReference type="ARBA" id="ARBA00022490"/>
    </source>
</evidence>
<feature type="region of interest" description="Disordered" evidence="16">
    <location>
        <begin position="117"/>
        <end position="222"/>
    </location>
</feature>
<evidence type="ECO:0000313" key="18">
    <source>
        <dbReference type="Proteomes" id="UP000053477"/>
    </source>
</evidence>
<dbReference type="GO" id="GO:0051301">
    <property type="term" value="P:cell division"/>
    <property type="evidence" value="ECO:0007669"/>
    <property type="project" value="UniProtKB-KW"/>
</dbReference>
<dbReference type="GO" id="GO:0042729">
    <property type="term" value="C:DASH complex"/>
    <property type="evidence" value="ECO:0007669"/>
    <property type="project" value="InterPro"/>
</dbReference>
<feature type="compositionally biased region" description="Acidic residues" evidence="16">
    <location>
        <begin position="588"/>
        <end position="599"/>
    </location>
</feature>
<evidence type="ECO:0000256" key="11">
    <source>
        <dbReference type="ARBA" id="ARBA00022838"/>
    </source>
</evidence>
<proteinExistence type="inferred from homology"/>
<keyword evidence="11" id="KW-0995">Kinetochore</keyword>
<evidence type="ECO:0000256" key="8">
    <source>
        <dbReference type="ARBA" id="ARBA00022618"/>
    </source>
</evidence>
<keyword evidence="15" id="KW-0137">Centromere</keyword>
<organism evidence="17 18">
    <name type="scientific">Schizopora paradoxa</name>
    <dbReference type="NCBI Taxonomy" id="27342"/>
    <lineage>
        <taxon>Eukaryota</taxon>
        <taxon>Fungi</taxon>
        <taxon>Dikarya</taxon>
        <taxon>Basidiomycota</taxon>
        <taxon>Agaricomycotina</taxon>
        <taxon>Agaricomycetes</taxon>
        <taxon>Hymenochaetales</taxon>
        <taxon>Schizoporaceae</taxon>
        <taxon>Schizopora</taxon>
    </lineage>
</organism>
<protein>
    <recommendedName>
        <fullName evidence="5">DASH complex subunit ASK1</fullName>
    </recommendedName>
</protein>
<feature type="region of interest" description="Disordered" evidence="16">
    <location>
        <begin position="1"/>
        <end position="25"/>
    </location>
</feature>
<feature type="compositionally biased region" description="Acidic residues" evidence="16">
    <location>
        <begin position="559"/>
        <end position="568"/>
    </location>
</feature>
<dbReference type="OrthoDB" id="5573898at2759"/>
<feature type="compositionally biased region" description="Acidic residues" evidence="16">
    <location>
        <begin position="317"/>
        <end position="327"/>
    </location>
</feature>
<evidence type="ECO:0000313" key="17">
    <source>
        <dbReference type="EMBL" id="KLO17134.1"/>
    </source>
</evidence>
<evidence type="ECO:0000256" key="15">
    <source>
        <dbReference type="ARBA" id="ARBA00023328"/>
    </source>
</evidence>
<reference evidence="17 18" key="1">
    <citation type="submission" date="2015-04" db="EMBL/GenBank/DDBJ databases">
        <title>Complete genome sequence of Schizopora paradoxa KUC8140, a cosmopolitan wood degrader in East Asia.</title>
        <authorList>
            <consortium name="DOE Joint Genome Institute"/>
            <person name="Min B."/>
            <person name="Park H."/>
            <person name="Jang Y."/>
            <person name="Kim J.-J."/>
            <person name="Kim K.H."/>
            <person name="Pangilinan J."/>
            <person name="Lipzen A."/>
            <person name="Riley R."/>
            <person name="Grigoriev I.V."/>
            <person name="Spatafora J.W."/>
            <person name="Choi I.-G."/>
        </authorList>
    </citation>
    <scope>NUCLEOTIDE SEQUENCE [LARGE SCALE GENOMIC DNA]</scope>
    <source>
        <strain evidence="17 18">KUC8140</strain>
    </source>
</reference>
<feature type="region of interest" description="Disordered" evidence="16">
    <location>
        <begin position="317"/>
        <end position="337"/>
    </location>
</feature>
<feature type="compositionally biased region" description="Polar residues" evidence="16">
    <location>
        <begin position="122"/>
        <end position="133"/>
    </location>
</feature>
<dbReference type="GO" id="GO:0005874">
    <property type="term" value="C:microtubule"/>
    <property type="evidence" value="ECO:0007669"/>
    <property type="project" value="UniProtKB-KW"/>
</dbReference>
<comment type="similarity">
    <text evidence="4">Belongs to the DASH complex ASK1 family.</text>
</comment>
<evidence type="ECO:0000256" key="1">
    <source>
        <dbReference type="ARBA" id="ARBA00004123"/>
    </source>
</evidence>
<dbReference type="PANTHER" id="PTHR28200">
    <property type="entry name" value="DASH COMPLEX SUBUNIT ASK1"/>
    <property type="match status" value="1"/>
</dbReference>
<keyword evidence="8" id="KW-0132">Cell division</keyword>
<keyword evidence="9" id="KW-0493">Microtubule</keyword>